<evidence type="ECO:0000313" key="1">
    <source>
        <dbReference type="EMBL" id="KIO12264.1"/>
    </source>
</evidence>
<protein>
    <submittedName>
        <fullName evidence="1">Uncharacterized protein</fullName>
    </submittedName>
</protein>
<dbReference type="AlphaFoldDB" id="A0A0C3PU35"/>
<dbReference type="Proteomes" id="UP000054217">
    <property type="component" value="Unassembled WGS sequence"/>
</dbReference>
<evidence type="ECO:0000313" key="2">
    <source>
        <dbReference type="Proteomes" id="UP000054217"/>
    </source>
</evidence>
<dbReference type="InterPro" id="IPR043502">
    <property type="entry name" value="DNA/RNA_pol_sf"/>
</dbReference>
<gene>
    <name evidence="1" type="ORF">M404DRAFT_20091</name>
</gene>
<organism evidence="1 2">
    <name type="scientific">Pisolithus tinctorius Marx 270</name>
    <dbReference type="NCBI Taxonomy" id="870435"/>
    <lineage>
        <taxon>Eukaryota</taxon>
        <taxon>Fungi</taxon>
        <taxon>Dikarya</taxon>
        <taxon>Basidiomycota</taxon>
        <taxon>Agaricomycotina</taxon>
        <taxon>Agaricomycetes</taxon>
        <taxon>Agaricomycetidae</taxon>
        <taxon>Boletales</taxon>
        <taxon>Sclerodermatineae</taxon>
        <taxon>Pisolithaceae</taxon>
        <taxon>Pisolithus</taxon>
    </lineage>
</organism>
<keyword evidence="2" id="KW-1185">Reference proteome</keyword>
<reference evidence="2" key="2">
    <citation type="submission" date="2015-01" db="EMBL/GenBank/DDBJ databases">
        <title>Evolutionary Origins and Diversification of the Mycorrhizal Mutualists.</title>
        <authorList>
            <consortium name="DOE Joint Genome Institute"/>
            <consortium name="Mycorrhizal Genomics Consortium"/>
            <person name="Kohler A."/>
            <person name="Kuo A."/>
            <person name="Nagy L.G."/>
            <person name="Floudas D."/>
            <person name="Copeland A."/>
            <person name="Barry K.W."/>
            <person name="Cichocki N."/>
            <person name="Veneault-Fourrey C."/>
            <person name="LaButti K."/>
            <person name="Lindquist E.A."/>
            <person name="Lipzen A."/>
            <person name="Lundell T."/>
            <person name="Morin E."/>
            <person name="Murat C."/>
            <person name="Riley R."/>
            <person name="Ohm R."/>
            <person name="Sun H."/>
            <person name="Tunlid A."/>
            <person name="Henrissat B."/>
            <person name="Grigoriev I.V."/>
            <person name="Hibbett D.S."/>
            <person name="Martin F."/>
        </authorList>
    </citation>
    <scope>NUCLEOTIDE SEQUENCE [LARGE SCALE GENOMIC DNA]</scope>
    <source>
        <strain evidence="2">Marx 270</strain>
    </source>
</reference>
<dbReference type="HOGENOM" id="CLU_2321317_0_0_1"/>
<reference evidence="1 2" key="1">
    <citation type="submission" date="2014-04" db="EMBL/GenBank/DDBJ databases">
        <authorList>
            <consortium name="DOE Joint Genome Institute"/>
            <person name="Kuo A."/>
            <person name="Kohler A."/>
            <person name="Costa M.D."/>
            <person name="Nagy L.G."/>
            <person name="Floudas D."/>
            <person name="Copeland A."/>
            <person name="Barry K.W."/>
            <person name="Cichocki N."/>
            <person name="Veneault-Fourrey C."/>
            <person name="LaButti K."/>
            <person name="Lindquist E.A."/>
            <person name="Lipzen A."/>
            <person name="Lundell T."/>
            <person name="Morin E."/>
            <person name="Murat C."/>
            <person name="Sun H."/>
            <person name="Tunlid A."/>
            <person name="Henrissat B."/>
            <person name="Grigoriev I.V."/>
            <person name="Hibbett D.S."/>
            <person name="Martin F."/>
            <person name="Nordberg H.P."/>
            <person name="Cantor M.N."/>
            <person name="Hua S.X."/>
        </authorList>
    </citation>
    <scope>NUCLEOTIDE SEQUENCE [LARGE SCALE GENOMIC DNA]</scope>
    <source>
        <strain evidence="1 2">Marx 270</strain>
    </source>
</reference>
<dbReference type="InParanoid" id="A0A0C3PU35"/>
<dbReference type="SUPFAM" id="SSF56672">
    <property type="entry name" value="DNA/RNA polymerases"/>
    <property type="match status" value="1"/>
</dbReference>
<accession>A0A0C3PU35</accession>
<sequence>MPFLHEYKPRMNWVTGRIDCWDDQEPAIQKTTLSTELEAATSVFAEDDIPLPHHRKDLDHEIHLKDGFKPKWSSVYPMAPDKLKVLNEFITENLACRKI</sequence>
<proteinExistence type="predicted"/>
<dbReference type="STRING" id="870435.A0A0C3PU35"/>
<dbReference type="EMBL" id="KN831948">
    <property type="protein sequence ID" value="KIO12264.1"/>
    <property type="molecule type" value="Genomic_DNA"/>
</dbReference>
<name>A0A0C3PU35_PISTI</name>